<dbReference type="InterPro" id="IPR010921">
    <property type="entry name" value="Trp_repressor/repl_initiator"/>
</dbReference>
<keyword evidence="2" id="KW-1185">Reference proteome</keyword>
<accession>A0A934SBF6</accession>
<dbReference type="NCBIfam" id="NF047593">
    <property type="entry name" value="IS66_ISAeme5_TnpA"/>
    <property type="match status" value="1"/>
</dbReference>
<dbReference type="EMBL" id="JAENIJ010000048">
    <property type="protein sequence ID" value="MBK1884431.1"/>
    <property type="molecule type" value="Genomic_DNA"/>
</dbReference>
<comment type="caution">
    <text evidence="1">The sequence shown here is derived from an EMBL/GenBank/DDBJ whole genome shotgun (WGS) entry which is preliminary data.</text>
</comment>
<reference evidence="1" key="1">
    <citation type="submission" date="2021-01" db="EMBL/GenBank/DDBJ databases">
        <title>Modified the classification status of verrucomicrobia.</title>
        <authorList>
            <person name="Feng X."/>
        </authorList>
    </citation>
    <scope>NUCLEOTIDE SEQUENCE</scope>
    <source>
        <strain evidence="1">KCTC 22041</strain>
    </source>
</reference>
<evidence type="ECO:0000313" key="1">
    <source>
        <dbReference type="EMBL" id="MBK1884431.1"/>
    </source>
</evidence>
<dbReference type="RefSeq" id="WP_200273611.1">
    <property type="nucleotide sequence ID" value="NZ_JAENIJ010000048.1"/>
</dbReference>
<sequence length="153" mass="16745">MTTTKEDTGKLIRMDAIGRVRTSASQREALLDAYESSGLSGPEFAARHGVKYQTFATWLQKRKRRTGGYPAMAAPAGGAFPLLLAEVECAEGPAGSTIPLEVRLPEQRGSDAAWEHAYGDPRSRAKYVKRGSRQTPGYHGGHIRQKVVVAFNW</sequence>
<dbReference type="Proteomes" id="UP000603141">
    <property type="component" value="Unassembled WGS sequence"/>
</dbReference>
<dbReference type="SUPFAM" id="SSF48295">
    <property type="entry name" value="TrpR-like"/>
    <property type="match status" value="1"/>
</dbReference>
<protein>
    <recommendedName>
        <fullName evidence="3">Transposase</fullName>
    </recommendedName>
</protein>
<name>A0A934SBF6_9BACT</name>
<evidence type="ECO:0008006" key="3">
    <source>
        <dbReference type="Google" id="ProtNLM"/>
    </source>
</evidence>
<gene>
    <name evidence="1" type="ORF">JIN85_18585</name>
</gene>
<dbReference type="GO" id="GO:0043565">
    <property type="term" value="F:sequence-specific DNA binding"/>
    <property type="evidence" value="ECO:0007669"/>
    <property type="project" value="InterPro"/>
</dbReference>
<dbReference type="AlphaFoldDB" id="A0A934SBF6"/>
<organism evidence="1 2">
    <name type="scientific">Luteolibacter pohnpeiensis</name>
    <dbReference type="NCBI Taxonomy" id="454153"/>
    <lineage>
        <taxon>Bacteria</taxon>
        <taxon>Pseudomonadati</taxon>
        <taxon>Verrucomicrobiota</taxon>
        <taxon>Verrucomicrobiia</taxon>
        <taxon>Verrucomicrobiales</taxon>
        <taxon>Verrucomicrobiaceae</taxon>
        <taxon>Luteolibacter</taxon>
    </lineage>
</organism>
<proteinExistence type="predicted"/>
<evidence type="ECO:0000313" key="2">
    <source>
        <dbReference type="Proteomes" id="UP000603141"/>
    </source>
</evidence>